<name>A0A259TUB0_9BACT</name>
<organism evidence="6 7">
    <name type="scientific">Rubricoccus marinus</name>
    <dbReference type="NCBI Taxonomy" id="716817"/>
    <lineage>
        <taxon>Bacteria</taxon>
        <taxon>Pseudomonadati</taxon>
        <taxon>Rhodothermota</taxon>
        <taxon>Rhodothermia</taxon>
        <taxon>Rhodothermales</taxon>
        <taxon>Rubricoccaceae</taxon>
        <taxon>Rubricoccus</taxon>
    </lineage>
</organism>
<comment type="similarity">
    <text evidence="1">Belongs to the EndA/NucM nuclease family.</text>
</comment>
<evidence type="ECO:0000313" key="6">
    <source>
        <dbReference type="EMBL" id="OZC01355.1"/>
    </source>
</evidence>
<keyword evidence="2" id="KW-0540">Nuclease</keyword>
<dbReference type="InterPro" id="IPR007346">
    <property type="entry name" value="Endonuclease-I"/>
</dbReference>
<evidence type="ECO:0000256" key="1">
    <source>
        <dbReference type="ARBA" id="ARBA00006429"/>
    </source>
</evidence>
<accession>A0A259TUB0</accession>
<dbReference type="GO" id="GO:0004518">
    <property type="term" value="F:nuclease activity"/>
    <property type="evidence" value="ECO:0007669"/>
    <property type="project" value="UniProtKB-KW"/>
</dbReference>
<sequence length="866" mass="92929">MVAGGRDRRAPSPLAPEARVLLVALLLAAPSLRAQTHAADDQTLAFFDTLCCQAGGTPIDRHVPEIGPVWTVEGTADDALKPKVTSSRVGFEPGVPAVAVNRGPTGARTIRAVVWEPQGHTAAVTVYLMERYQDAQNYATLRLRWTASGATIAVDAVAVAGGTTSATIALGTIPTSGYARLLPVEIESTPTAGGHTWSVHVDGTPLPSATLPGLVGESRFGLAAEAPTHPNGGYHARIEDLVVLVPSTPVTLVCDGLRGWNAESCIRDAYPVTRTYDYDEARDYLFETVWVENVRQAGSTVYRDVSGVYGGLVRSWTTDTPFSPRDQMQDADFNTEHVWPRSRGAQTHPSTDGAAHNDLHHLAPAYGTFNSARSNRAFGDDFDHASDTQKWIRNATSRYNSSGPPSDPATWSRVEYDFLRQSDNGDGRKELDELGRFDVRHSMRGDVARMAAYFLVTYRIEAEDGDEGREFIDATLDVLLDWHEGDPVDAFERERNERIYRIQGNRNPFVLDETLMRRAFYQGAGQPRARDLWINEVHHSNDGADAFEGVEIAGRAGTDLYGYRVWVYSGYGFMYQVDGNGTDNSPAVAFRGTIDDEGGGLGAVWQGAEGLRGGCQGLALTDPDGVLLQFVSYGGCQFNAIEGPVFDAAETAQPGGGSPAHADSLAWSEIIRGERLSNGTHRRVQQWSELPAGHTLQLSGAGDAYADFAWSGPLPQSRGRLNDWQAPAAAANARSGWASGDDVPLGMVAPAHDTSHDEDRDGIDAPDLGTEAGTVDDPKDGASQLAVSLPAPNPAHTSSRIQITAPVGARVQAVVYDALGRAVAHIDDAPGDLRLDVSGLASGAYIVRVTADGSAQTVTHRLTVAR</sequence>
<dbReference type="AlphaFoldDB" id="A0A259TUB0"/>
<dbReference type="InterPro" id="IPR044925">
    <property type="entry name" value="His-Me_finger_sf"/>
</dbReference>
<dbReference type="EMBL" id="MQWB01000011">
    <property type="protein sequence ID" value="OZC01355.1"/>
    <property type="molecule type" value="Genomic_DNA"/>
</dbReference>
<proteinExistence type="inferred from homology"/>
<evidence type="ECO:0000259" key="5">
    <source>
        <dbReference type="Pfam" id="PF18962"/>
    </source>
</evidence>
<feature type="compositionally biased region" description="Basic and acidic residues" evidence="4">
    <location>
        <begin position="753"/>
        <end position="763"/>
    </location>
</feature>
<dbReference type="NCBIfam" id="TIGR04183">
    <property type="entry name" value="Por_Secre_tail"/>
    <property type="match status" value="1"/>
</dbReference>
<dbReference type="GO" id="GO:0016787">
    <property type="term" value="F:hydrolase activity"/>
    <property type="evidence" value="ECO:0007669"/>
    <property type="project" value="UniProtKB-KW"/>
</dbReference>
<evidence type="ECO:0000256" key="3">
    <source>
        <dbReference type="ARBA" id="ARBA00022801"/>
    </source>
</evidence>
<evidence type="ECO:0000313" key="7">
    <source>
        <dbReference type="Proteomes" id="UP000216446"/>
    </source>
</evidence>
<dbReference type="Pfam" id="PF04231">
    <property type="entry name" value="Endonuclease_1"/>
    <property type="match status" value="2"/>
</dbReference>
<evidence type="ECO:0000256" key="4">
    <source>
        <dbReference type="SAM" id="MobiDB-lite"/>
    </source>
</evidence>
<feature type="domain" description="Secretion system C-terminal sorting" evidence="5">
    <location>
        <begin position="792"/>
        <end position="857"/>
    </location>
</feature>
<dbReference type="Proteomes" id="UP000216446">
    <property type="component" value="Unassembled WGS sequence"/>
</dbReference>
<reference evidence="6 7" key="1">
    <citation type="submission" date="2016-11" db="EMBL/GenBank/DDBJ databases">
        <title>Study of marine rhodopsin-containing bacteria.</title>
        <authorList>
            <person name="Yoshizawa S."/>
            <person name="Kumagai Y."/>
            <person name="Kogure K."/>
        </authorList>
    </citation>
    <scope>NUCLEOTIDE SEQUENCE [LARGE SCALE GENOMIC DNA]</scope>
    <source>
        <strain evidence="6 7">SG-29</strain>
    </source>
</reference>
<dbReference type="PANTHER" id="PTHR33607:SF2">
    <property type="entry name" value="ENDONUCLEASE-1"/>
    <property type="match status" value="1"/>
</dbReference>
<dbReference type="Pfam" id="PF18962">
    <property type="entry name" value="Por_Secre_tail"/>
    <property type="match status" value="1"/>
</dbReference>
<keyword evidence="7" id="KW-1185">Reference proteome</keyword>
<dbReference type="SUPFAM" id="SSF54060">
    <property type="entry name" value="His-Me finger endonucleases"/>
    <property type="match status" value="1"/>
</dbReference>
<dbReference type="InterPro" id="IPR026444">
    <property type="entry name" value="Secre_tail"/>
</dbReference>
<protein>
    <recommendedName>
        <fullName evidence="5">Secretion system C-terminal sorting domain-containing protein</fullName>
    </recommendedName>
</protein>
<evidence type="ECO:0000256" key="2">
    <source>
        <dbReference type="ARBA" id="ARBA00022722"/>
    </source>
</evidence>
<dbReference type="PANTHER" id="PTHR33607">
    <property type="entry name" value="ENDONUCLEASE-1"/>
    <property type="match status" value="1"/>
</dbReference>
<keyword evidence="3" id="KW-0378">Hydrolase</keyword>
<feature type="region of interest" description="Disordered" evidence="4">
    <location>
        <begin position="751"/>
        <end position="774"/>
    </location>
</feature>
<comment type="caution">
    <text evidence="6">The sequence shown here is derived from an EMBL/GenBank/DDBJ whole genome shotgun (WGS) entry which is preliminary data.</text>
</comment>
<gene>
    <name evidence="6" type="ORF">BSZ36_18115</name>
</gene>
<dbReference type="InParanoid" id="A0A259TUB0"/>